<dbReference type="PROSITE" id="PS00211">
    <property type="entry name" value="ABC_TRANSPORTER_1"/>
    <property type="match status" value="1"/>
</dbReference>
<dbReference type="Proteomes" id="UP001500839">
    <property type="component" value="Unassembled WGS sequence"/>
</dbReference>
<dbReference type="PANTHER" id="PTHR43297:SF2">
    <property type="entry name" value="DIPEPTIDE TRANSPORT ATP-BINDING PROTEIN DPPD"/>
    <property type="match status" value="1"/>
</dbReference>
<feature type="transmembrane region" description="Helical" evidence="11">
    <location>
        <begin position="149"/>
        <end position="169"/>
    </location>
</feature>
<comment type="similarity">
    <text evidence="11">Belongs to the binding-protein-dependent transport system permease family.</text>
</comment>
<evidence type="ECO:0000259" key="13">
    <source>
        <dbReference type="PROSITE" id="PS50928"/>
    </source>
</evidence>
<feature type="domain" description="ABC transporter" evidence="12">
    <location>
        <begin position="319"/>
        <end position="573"/>
    </location>
</feature>
<dbReference type="Pfam" id="PF00528">
    <property type="entry name" value="BPD_transp_1"/>
    <property type="match status" value="1"/>
</dbReference>
<dbReference type="EMBL" id="BAABKQ010000001">
    <property type="protein sequence ID" value="GAA4805086.1"/>
    <property type="molecule type" value="Genomic_DNA"/>
</dbReference>
<evidence type="ECO:0000256" key="7">
    <source>
        <dbReference type="ARBA" id="ARBA00022741"/>
    </source>
</evidence>
<dbReference type="InterPro" id="IPR035906">
    <property type="entry name" value="MetI-like_sf"/>
</dbReference>
<protein>
    <submittedName>
        <fullName evidence="14">Dipeptide/oligopeptide/nickel ABC transporter permease/ATP-binding protein</fullName>
    </submittedName>
</protein>
<evidence type="ECO:0000256" key="9">
    <source>
        <dbReference type="ARBA" id="ARBA00022989"/>
    </source>
</evidence>
<sequence length="609" mass="64386">MQAARTAVSDAHDASLLKRLARNPMGAIALVILGIVVVAAVFGQWLAPLDPDQVDLQNALQPMSGSHWLGTDSAGRDVLSRLIVGSRTTLIAAALATVVAIVIGVPSGLVAGYFGGALDSAANWINNVLLSLPAIIVLLAVSASLGKSVWVSMAALGILMSPAMFRLTYTAVQSVRGELYVDAARVSGLSDATIVRRHILVVVRAPLVIQAAILCGIAIGVQAILDYLGLGDGLSATWGLMLSEGFTNIYRDPMLAVWPAVAITVTVAAFVLLGNAVRDALEDKPQAPSTRRKVRKARSDGGVAGAVPAPPAANHLLSVSCLGIGYPRPDRTTKQVVQDVSLHVDRGEVLGLVGESGSGKTQTAYALLGLLPDEAMITGGRVVFDERTLVAPDSDHRRGKAWEDIRGSRIAYIPQEPMSNLDPNFTIGYQLVRPMVKVLKVSRREAKAKALEQLAEVGIPDPARTFEAYPHEVSGGMAQRVLIAGAVSCNPDLLIADEPTTALDVTVQADVLDLLRHLQQRRNMAVVLVTHDFGVVADLCDRVAVMQNGRIVESGDVRDVLRSPAAEYTRTLLGAVLEGKEPMTMLSTTIGEEPVVRPAASSVAEADLC</sequence>
<evidence type="ECO:0000256" key="11">
    <source>
        <dbReference type="RuleBase" id="RU363032"/>
    </source>
</evidence>
<dbReference type="Gene3D" id="1.10.3720.10">
    <property type="entry name" value="MetI-like"/>
    <property type="match status" value="1"/>
</dbReference>
<keyword evidence="9 11" id="KW-1133">Transmembrane helix</keyword>
<dbReference type="SUPFAM" id="SSF52540">
    <property type="entry name" value="P-loop containing nucleoside triphosphate hydrolases"/>
    <property type="match status" value="1"/>
</dbReference>
<evidence type="ECO:0000256" key="5">
    <source>
        <dbReference type="ARBA" id="ARBA00022475"/>
    </source>
</evidence>
<dbReference type="InterPro" id="IPR003439">
    <property type="entry name" value="ABC_transporter-like_ATP-bd"/>
</dbReference>
<dbReference type="Pfam" id="PF00005">
    <property type="entry name" value="ABC_tran"/>
    <property type="match status" value="1"/>
</dbReference>
<feature type="transmembrane region" description="Helical" evidence="11">
    <location>
        <begin position="90"/>
        <end position="112"/>
    </location>
</feature>
<dbReference type="CDD" id="cd06261">
    <property type="entry name" value="TM_PBP2"/>
    <property type="match status" value="1"/>
</dbReference>
<feature type="domain" description="ABC transmembrane type-1" evidence="13">
    <location>
        <begin position="86"/>
        <end position="274"/>
    </location>
</feature>
<keyword evidence="7" id="KW-0547">Nucleotide-binding</keyword>
<comment type="subcellular location">
    <subcellularLocation>
        <location evidence="11">Cell membrane</location>
        <topology evidence="11">Multi-pass membrane protein</topology>
    </subcellularLocation>
    <subcellularLocation>
        <location evidence="2">Cell membrane</location>
        <topology evidence="2">Peripheral membrane protein</topology>
    </subcellularLocation>
    <subcellularLocation>
        <location evidence="1">Membrane</location>
        <topology evidence="1">Multi-pass membrane protein</topology>
    </subcellularLocation>
</comment>
<evidence type="ECO:0000256" key="2">
    <source>
        <dbReference type="ARBA" id="ARBA00004202"/>
    </source>
</evidence>
<keyword evidence="15" id="KW-1185">Reference proteome</keyword>
<evidence type="ECO:0000256" key="4">
    <source>
        <dbReference type="ARBA" id="ARBA00022448"/>
    </source>
</evidence>
<evidence type="ECO:0000256" key="6">
    <source>
        <dbReference type="ARBA" id="ARBA00022692"/>
    </source>
</evidence>
<keyword evidence="5" id="KW-1003">Cell membrane</keyword>
<dbReference type="SMART" id="SM00382">
    <property type="entry name" value="AAA"/>
    <property type="match status" value="1"/>
</dbReference>
<evidence type="ECO:0000256" key="3">
    <source>
        <dbReference type="ARBA" id="ARBA00005417"/>
    </source>
</evidence>
<comment type="similarity">
    <text evidence="3">Belongs to the ABC transporter superfamily.</text>
</comment>
<dbReference type="InterPro" id="IPR017871">
    <property type="entry name" value="ABC_transporter-like_CS"/>
</dbReference>
<reference evidence="15" key="1">
    <citation type="journal article" date="2019" name="Int. J. Syst. Evol. Microbiol.">
        <title>The Global Catalogue of Microorganisms (GCM) 10K type strain sequencing project: providing services to taxonomists for standard genome sequencing and annotation.</title>
        <authorList>
            <consortium name="The Broad Institute Genomics Platform"/>
            <consortium name="The Broad Institute Genome Sequencing Center for Infectious Disease"/>
            <person name="Wu L."/>
            <person name="Ma J."/>
        </authorList>
    </citation>
    <scope>NUCLEOTIDE SEQUENCE [LARGE SCALE GENOMIC DNA]</scope>
    <source>
        <strain evidence="15">JCM 18542</strain>
    </source>
</reference>
<organism evidence="14 15">
    <name type="scientific">Tomitella cavernea</name>
    <dbReference type="NCBI Taxonomy" id="1387982"/>
    <lineage>
        <taxon>Bacteria</taxon>
        <taxon>Bacillati</taxon>
        <taxon>Actinomycetota</taxon>
        <taxon>Actinomycetes</taxon>
        <taxon>Mycobacteriales</taxon>
        <taxon>Tomitella</taxon>
    </lineage>
</organism>
<dbReference type="PROSITE" id="PS50928">
    <property type="entry name" value="ABC_TM1"/>
    <property type="match status" value="1"/>
</dbReference>
<accession>A0ABP9C4Z7</accession>
<evidence type="ECO:0000313" key="14">
    <source>
        <dbReference type="EMBL" id="GAA4805086.1"/>
    </source>
</evidence>
<dbReference type="PROSITE" id="PS50893">
    <property type="entry name" value="ABC_TRANSPORTER_2"/>
    <property type="match status" value="1"/>
</dbReference>
<keyword evidence="8" id="KW-0067">ATP-binding</keyword>
<evidence type="ECO:0000256" key="1">
    <source>
        <dbReference type="ARBA" id="ARBA00004141"/>
    </source>
</evidence>
<dbReference type="InterPro" id="IPR000515">
    <property type="entry name" value="MetI-like"/>
</dbReference>
<keyword evidence="4 11" id="KW-0813">Transport</keyword>
<dbReference type="InterPro" id="IPR003593">
    <property type="entry name" value="AAA+_ATPase"/>
</dbReference>
<evidence type="ECO:0000256" key="10">
    <source>
        <dbReference type="ARBA" id="ARBA00023136"/>
    </source>
</evidence>
<evidence type="ECO:0000259" key="12">
    <source>
        <dbReference type="PROSITE" id="PS50893"/>
    </source>
</evidence>
<evidence type="ECO:0000256" key="8">
    <source>
        <dbReference type="ARBA" id="ARBA00022840"/>
    </source>
</evidence>
<proteinExistence type="inferred from homology"/>
<feature type="transmembrane region" description="Helical" evidence="11">
    <location>
        <begin position="205"/>
        <end position="225"/>
    </location>
</feature>
<feature type="transmembrane region" description="Helical" evidence="11">
    <location>
        <begin position="27"/>
        <end position="47"/>
    </location>
</feature>
<keyword evidence="10 11" id="KW-0472">Membrane</keyword>
<feature type="transmembrane region" description="Helical" evidence="11">
    <location>
        <begin position="124"/>
        <end position="143"/>
    </location>
</feature>
<dbReference type="PANTHER" id="PTHR43297">
    <property type="entry name" value="OLIGOPEPTIDE TRANSPORT ATP-BINDING PROTEIN APPD"/>
    <property type="match status" value="1"/>
</dbReference>
<feature type="transmembrane region" description="Helical" evidence="11">
    <location>
        <begin position="256"/>
        <end position="277"/>
    </location>
</feature>
<dbReference type="InterPro" id="IPR025966">
    <property type="entry name" value="OppC_N"/>
</dbReference>
<dbReference type="CDD" id="cd03257">
    <property type="entry name" value="ABC_NikE_OppD_transporters"/>
    <property type="match status" value="1"/>
</dbReference>
<comment type="caution">
    <text evidence="14">The sequence shown here is derived from an EMBL/GenBank/DDBJ whole genome shotgun (WGS) entry which is preliminary data.</text>
</comment>
<evidence type="ECO:0000313" key="15">
    <source>
        <dbReference type="Proteomes" id="UP001500839"/>
    </source>
</evidence>
<dbReference type="SUPFAM" id="SSF161098">
    <property type="entry name" value="MetI-like"/>
    <property type="match status" value="1"/>
</dbReference>
<gene>
    <name evidence="14" type="ORF">GCM10023353_04730</name>
</gene>
<dbReference type="InterPro" id="IPR027417">
    <property type="entry name" value="P-loop_NTPase"/>
</dbReference>
<dbReference type="Pfam" id="PF12911">
    <property type="entry name" value="OppC_N"/>
    <property type="match status" value="1"/>
</dbReference>
<name>A0ABP9C4Z7_9ACTN</name>
<dbReference type="Gene3D" id="3.40.50.300">
    <property type="entry name" value="P-loop containing nucleotide triphosphate hydrolases"/>
    <property type="match status" value="1"/>
</dbReference>
<dbReference type="InterPro" id="IPR050388">
    <property type="entry name" value="ABC_Ni/Peptide_Import"/>
</dbReference>
<keyword evidence="6 11" id="KW-0812">Transmembrane</keyword>